<evidence type="ECO:0000256" key="1">
    <source>
        <dbReference type="SAM" id="Phobius"/>
    </source>
</evidence>
<dbReference type="Ensembl" id="ENSCINT00000036241.1">
    <property type="protein sequence ID" value="ENSCINP00000033152.1"/>
    <property type="gene ID" value="ENSCING00000022776.1"/>
</dbReference>
<dbReference type="HOGENOM" id="CLU_1434023_0_0_1"/>
<dbReference type="RefSeq" id="XP_018670687.1">
    <property type="nucleotide sequence ID" value="XM_018815142.2"/>
</dbReference>
<dbReference type="OMA" id="KDNWENS"/>
<evidence type="ECO:0000313" key="3">
    <source>
        <dbReference type="Proteomes" id="UP000008144"/>
    </source>
</evidence>
<reference evidence="2" key="3">
    <citation type="submission" date="2025-09" db="UniProtKB">
        <authorList>
            <consortium name="Ensembl"/>
        </authorList>
    </citation>
    <scope>IDENTIFICATION</scope>
</reference>
<accession>H2XU18</accession>
<feature type="transmembrane region" description="Helical" evidence="1">
    <location>
        <begin position="18"/>
        <end position="43"/>
    </location>
</feature>
<keyword evidence="3" id="KW-1185">Reference proteome</keyword>
<dbReference type="GeneTree" id="ENSGT00660000097425"/>
<dbReference type="InParanoid" id="H2XU18"/>
<reference evidence="2" key="2">
    <citation type="submission" date="2025-08" db="UniProtKB">
        <authorList>
            <consortium name="Ensembl"/>
        </authorList>
    </citation>
    <scope>IDENTIFICATION</scope>
</reference>
<keyword evidence="1" id="KW-1133">Transmembrane helix</keyword>
<dbReference type="InterPro" id="IPR029365">
    <property type="entry name" value="TMEM238"/>
</dbReference>
<keyword evidence="1" id="KW-0472">Membrane</keyword>
<dbReference type="Proteomes" id="UP000008144">
    <property type="component" value="Unassembled WGS sequence"/>
</dbReference>
<reference evidence="3" key="1">
    <citation type="journal article" date="2002" name="Science">
        <title>The draft genome of Ciona intestinalis: insights into chordate and vertebrate origins.</title>
        <authorList>
            <person name="Dehal P."/>
            <person name="Satou Y."/>
            <person name="Campbell R.K."/>
            <person name="Chapman J."/>
            <person name="Degnan B."/>
            <person name="De Tomaso A."/>
            <person name="Davidson B."/>
            <person name="Di Gregorio A."/>
            <person name="Gelpke M."/>
            <person name="Goodstein D.M."/>
            <person name="Harafuji N."/>
            <person name="Hastings K.E."/>
            <person name="Ho I."/>
            <person name="Hotta K."/>
            <person name="Huang W."/>
            <person name="Kawashima T."/>
            <person name="Lemaire P."/>
            <person name="Martinez D."/>
            <person name="Meinertzhagen I.A."/>
            <person name="Necula S."/>
            <person name="Nonaka M."/>
            <person name="Putnam N."/>
            <person name="Rash S."/>
            <person name="Saiga H."/>
            <person name="Satake M."/>
            <person name="Terry A."/>
            <person name="Yamada L."/>
            <person name="Wang H.G."/>
            <person name="Awazu S."/>
            <person name="Azumi K."/>
            <person name="Boore J."/>
            <person name="Branno M."/>
            <person name="Chin-Bow S."/>
            <person name="DeSantis R."/>
            <person name="Doyle S."/>
            <person name="Francino P."/>
            <person name="Keys D.N."/>
            <person name="Haga S."/>
            <person name="Hayashi H."/>
            <person name="Hino K."/>
            <person name="Imai K.S."/>
            <person name="Inaba K."/>
            <person name="Kano S."/>
            <person name="Kobayashi K."/>
            <person name="Kobayashi M."/>
            <person name="Lee B.I."/>
            <person name="Makabe K.W."/>
            <person name="Manohar C."/>
            <person name="Matassi G."/>
            <person name="Medina M."/>
            <person name="Mochizuki Y."/>
            <person name="Mount S."/>
            <person name="Morishita T."/>
            <person name="Miura S."/>
            <person name="Nakayama A."/>
            <person name="Nishizaka S."/>
            <person name="Nomoto H."/>
            <person name="Ohta F."/>
            <person name="Oishi K."/>
            <person name="Rigoutsos I."/>
            <person name="Sano M."/>
            <person name="Sasaki A."/>
            <person name="Sasakura Y."/>
            <person name="Shoguchi E."/>
            <person name="Shin-i T."/>
            <person name="Spagnuolo A."/>
            <person name="Stainier D."/>
            <person name="Suzuki M.M."/>
            <person name="Tassy O."/>
            <person name="Takatori N."/>
            <person name="Tokuoka M."/>
            <person name="Yagi K."/>
            <person name="Yoshizaki F."/>
            <person name="Wada S."/>
            <person name="Zhang C."/>
            <person name="Hyatt P.D."/>
            <person name="Larimer F."/>
            <person name="Detter C."/>
            <person name="Doggett N."/>
            <person name="Glavina T."/>
            <person name="Hawkins T."/>
            <person name="Richardson P."/>
            <person name="Lucas S."/>
            <person name="Kohara Y."/>
            <person name="Levine M."/>
            <person name="Satoh N."/>
            <person name="Rokhsar D.S."/>
        </authorList>
    </citation>
    <scope>NUCLEOTIDE SEQUENCE [LARGE SCALE GENOMIC DNA]</scope>
</reference>
<dbReference type="KEGG" id="cin:100181331"/>
<organism evidence="2 3">
    <name type="scientific">Ciona intestinalis</name>
    <name type="common">Transparent sea squirt</name>
    <name type="synonym">Ascidia intestinalis</name>
    <dbReference type="NCBI Taxonomy" id="7719"/>
    <lineage>
        <taxon>Eukaryota</taxon>
        <taxon>Metazoa</taxon>
        <taxon>Chordata</taxon>
        <taxon>Tunicata</taxon>
        <taxon>Ascidiacea</taxon>
        <taxon>Phlebobranchia</taxon>
        <taxon>Cionidae</taxon>
        <taxon>Ciona</taxon>
    </lineage>
</organism>
<gene>
    <name evidence="2" type="primary">LOC100181331</name>
</gene>
<accession>A0A1W5BKJ7</accession>
<dbReference type="Pfam" id="PF15125">
    <property type="entry name" value="TMEM238"/>
    <property type="match status" value="1"/>
</dbReference>
<protein>
    <submittedName>
        <fullName evidence="2">Uncharacterized LOC100181331</fullName>
    </submittedName>
</protein>
<dbReference type="GeneID" id="100181331"/>
<feature type="transmembrane region" description="Helical" evidence="1">
    <location>
        <begin position="49"/>
        <end position="70"/>
    </location>
</feature>
<proteinExistence type="predicted"/>
<dbReference type="AlphaFoldDB" id="H2XU18"/>
<evidence type="ECO:0000313" key="2">
    <source>
        <dbReference type="Ensembl" id="ENSCINP00000033152.1"/>
    </source>
</evidence>
<name>H2XU18_CIOIN</name>
<sequence>MASCCSLTKQKPDLKQCILIFIVGVVFMLVGVPMMIAGIVGGFAKSDLIGYIGGTSIFFGILFLFLWYMLTIPALEKKKDNWENSDNIVEATNVEIAALSAGKTIGLSNLAFERDLPGAMNSSDDVIMSDVSTQSSQRDLPAVNADIVIEENSNNSNNQYAFQNHGYEPDNSENGIVSSISGNIVSYNAGQAT</sequence>
<keyword evidence="1" id="KW-0812">Transmembrane</keyword>